<feature type="region of interest" description="Disordered" evidence="2">
    <location>
        <begin position="991"/>
        <end position="1020"/>
    </location>
</feature>
<evidence type="ECO:0000256" key="2">
    <source>
        <dbReference type="SAM" id="MobiDB-lite"/>
    </source>
</evidence>
<dbReference type="InterPro" id="IPR015500">
    <property type="entry name" value="Peptidase_S8_subtilisin-rel"/>
</dbReference>
<reference evidence="3 4" key="1">
    <citation type="submission" date="2019-12" db="EMBL/GenBank/DDBJ databases">
        <title>A genome sequence resource for the geographically widespread anthracnose pathogen Colletotrichum asianum.</title>
        <authorList>
            <person name="Meng Y."/>
        </authorList>
    </citation>
    <scope>NUCLEOTIDE SEQUENCE [LARGE SCALE GENOMIC DNA]</scope>
    <source>
        <strain evidence="3 4">ICMP 18580</strain>
    </source>
</reference>
<evidence type="ECO:0000313" key="4">
    <source>
        <dbReference type="Proteomes" id="UP000434172"/>
    </source>
</evidence>
<evidence type="ECO:0000313" key="3">
    <source>
        <dbReference type="EMBL" id="KAF0323324.1"/>
    </source>
</evidence>
<accession>A0A8H3WAS6</accession>
<feature type="compositionally biased region" description="Low complexity" evidence="2">
    <location>
        <begin position="230"/>
        <end position="246"/>
    </location>
</feature>
<keyword evidence="1" id="KW-0378">Hydrolase</keyword>
<sequence length="1368" mass="144701">TICCGFGCCPDTTFTCNADFSCTGPDGQILPPVPNPDDPDDPYPTTLGPSSQGGASTTDVGEPESSSGQPIHFTGASSHPSEAQPSIMTTFRSGSPPESTIVSSKVNNMTSSYTHIEHSSGTLSSPSTSYESTTGVMAVPPNSLTSTGLPGITSKVGPVIVIGTETVTVPEVTSPTTLITIGHTFTIKPPVGGDSTVPYPTFVVIGSGTATLPPVSEVTTMVTLDSTFTLLPPASLSPTPRSRSAADGTSAPTSPNTFHTTHAPTAPKSTASTPPETTGPATNPSSPSQPSLPPTNPGSSSTGSVIAIIGTETLHLPPVSLDSTMTTKARTITLVSGGPPTITIVEPSEGPSSTGTSLTADFVTFTTWPPQALITPVEISVNKPEPSEDEDSSVIPCDLWFFSICIRFDDINILGWKLILPPGIYPPNLKLDQIIKLPESIVIHGELPPWPKFTIGQDHVPTFPSEPEPTKCETKTASLCATTTPVVVSTIEGQLTTLTTGAPTSTCAEMRGCLVGDSTHEATVTKTAECETATATDIVVTCSGRGTAACATKTKLPKTGCDITATTTTISCTPAPTGVGLRQIVEGGPPACLPTANYIIWPRDGINTDQTTAILSEIQRLLPPSTKVQASGSKSVGVAFWRVPLDSDIAEEMKRISNIVAVYPECSSDCESPTNEATNWRYQRNYLDKEPPIVMTDFRKQMAYISANEGSLEKTFTEHYYFDVSAGEDIPVYIVDSGAQLDHHQFTEVDNVAAKTEFMFVGNDFDGEQRRDDAHTPASGFCEKKCDAHGTAMLSLVAGKDIGIAKRVKPIIVRVPRKMPEGGGASPEDYLAGLFMIDEAIPDNSDIARAILSLSWGYTFEMFHGKRLQNSAVDGTIDMESERAQFGLYRKKMHRTLTSLVKKGFLVVTGAGNKGVINAWPAAFAAERAPDDMDKSLKDDWLHIPELVVAGAAHPESGERWWKTGSAPEVGLPHIYAPGADVVVAEGDKSKWSVSDDLPSQPDEDEAGGRVTGKGSYKGSTGTSDATAYIAGLGAYFLRLHQVGRLGHDAKGRAPNMSPAGLKSYIINNGWVRSPQSLNRALGIWNGASVTKLKEEGFCRYIPKSPNMPKFRRQETEEVLTGQCVPGTSPTASPTSTSTQPTTATPSATPTTFVCTEETAGKCAPGVVCSRPRVNGCVDGKCVCVLPDLPAPTSFVCTERTADKCAPGVTCSAPQTSGCVDGKCVCVLPDLPSKTTVVQTTLSTVTSKSPDPVPTTTETPKTPVALGERKCHDASIYTGKASMSADSLTRNGYPTEGGIRYEMEISWRSDCVSTVKTIDCGDPLGEKPKVHTTPCENLFVENWKSCTGNEGRGGYIDVGCLRYDFTPM</sequence>
<keyword evidence="4" id="KW-1185">Reference proteome</keyword>
<dbReference type="SUPFAM" id="SSF52743">
    <property type="entry name" value="Subtilisin-like"/>
    <property type="match status" value="1"/>
</dbReference>
<dbReference type="EMBL" id="WOWK01000053">
    <property type="protein sequence ID" value="KAF0323324.1"/>
    <property type="molecule type" value="Genomic_DNA"/>
</dbReference>
<dbReference type="Gene3D" id="3.40.50.200">
    <property type="entry name" value="Peptidase S8/S53 domain"/>
    <property type="match status" value="1"/>
</dbReference>
<protein>
    <recommendedName>
        <fullName evidence="5">Subtilisin</fullName>
    </recommendedName>
</protein>
<feature type="region of interest" description="Disordered" evidence="2">
    <location>
        <begin position="230"/>
        <end position="303"/>
    </location>
</feature>
<feature type="compositionally biased region" description="Low complexity" evidence="2">
    <location>
        <begin position="259"/>
        <end position="289"/>
    </location>
</feature>
<feature type="compositionally biased region" description="Low complexity" evidence="2">
    <location>
        <begin position="1128"/>
        <end position="1149"/>
    </location>
</feature>
<feature type="region of interest" description="Disordered" evidence="2">
    <location>
        <begin position="1121"/>
        <end position="1149"/>
    </location>
</feature>
<gene>
    <name evidence="3" type="ORF">GQ607_009442</name>
</gene>
<comment type="caution">
    <text evidence="3">The sequence shown here is derived from an EMBL/GenBank/DDBJ whole genome shotgun (WGS) entry which is preliminary data.</text>
</comment>
<dbReference type="PROSITE" id="PS51892">
    <property type="entry name" value="SUBTILASE"/>
    <property type="match status" value="1"/>
</dbReference>
<feature type="non-terminal residue" evidence="3">
    <location>
        <position position="1"/>
    </location>
</feature>
<evidence type="ECO:0008006" key="5">
    <source>
        <dbReference type="Google" id="ProtNLM"/>
    </source>
</evidence>
<evidence type="ECO:0000256" key="1">
    <source>
        <dbReference type="PROSITE-ProRule" id="PRU01240"/>
    </source>
</evidence>
<dbReference type="InterPro" id="IPR036852">
    <property type="entry name" value="Peptidase_S8/S53_dom_sf"/>
</dbReference>
<feature type="compositionally biased region" description="Polar residues" evidence="2">
    <location>
        <begin position="47"/>
        <end position="103"/>
    </location>
</feature>
<keyword evidence="1" id="KW-0645">Protease</keyword>
<feature type="region of interest" description="Disordered" evidence="2">
    <location>
        <begin position="28"/>
        <end position="103"/>
    </location>
</feature>
<comment type="similarity">
    <text evidence="1">Belongs to the peptidase S8 family.</text>
</comment>
<feature type="active site" description="Charge relay system" evidence="1">
    <location>
        <position position="1024"/>
    </location>
</feature>
<dbReference type="PRINTS" id="PR00723">
    <property type="entry name" value="SUBTILISIN"/>
</dbReference>
<keyword evidence="1" id="KW-0720">Serine protease</keyword>
<feature type="active site" description="Charge relay system" evidence="1">
    <location>
        <position position="736"/>
    </location>
</feature>
<dbReference type="OrthoDB" id="1896086at2759"/>
<feature type="active site" description="Charge relay system" evidence="1">
    <location>
        <position position="789"/>
    </location>
</feature>
<dbReference type="Proteomes" id="UP000434172">
    <property type="component" value="Unassembled WGS sequence"/>
</dbReference>
<proteinExistence type="inferred from homology"/>
<dbReference type="GO" id="GO:0004252">
    <property type="term" value="F:serine-type endopeptidase activity"/>
    <property type="evidence" value="ECO:0007669"/>
    <property type="project" value="UniProtKB-UniRule"/>
</dbReference>
<organism evidence="3 4">
    <name type="scientific">Colletotrichum asianum</name>
    <dbReference type="NCBI Taxonomy" id="702518"/>
    <lineage>
        <taxon>Eukaryota</taxon>
        <taxon>Fungi</taxon>
        <taxon>Dikarya</taxon>
        <taxon>Ascomycota</taxon>
        <taxon>Pezizomycotina</taxon>
        <taxon>Sordariomycetes</taxon>
        <taxon>Hypocreomycetidae</taxon>
        <taxon>Glomerellales</taxon>
        <taxon>Glomerellaceae</taxon>
        <taxon>Colletotrichum</taxon>
        <taxon>Colletotrichum gloeosporioides species complex</taxon>
    </lineage>
</organism>
<name>A0A8H3WAS6_9PEZI</name>
<dbReference type="GO" id="GO:0006508">
    <property type="term" value="P:proteolysis"/>
    <property type="evidence" value="ECO:0007669"/>
    <property type="project" value="UniProtKB-KW"/>
</dbReference>